<dbReference type="GO" id="GO:0005524">
    <property type="term" value="F:ATP binding"/>
    <property type="evidence" value="ECO:0007669"/>
    <property type="project" value="UniProtKB-KW"/>
</dbReference>
<protein>
    <recommendedName>
        <fullName evidence="4">Phosphoribosylformylglycinamidine cyclo-ligase</fullName>
        <ecNumber evidence="3">6.3.3.1</ecNumber>
    </recommendedName>
    <alternativeName>
        <fullName evidence="9">AIR synthase</fullName>
    </alternativeName>
    <alternativeName>
        <fullName evidence="10">AIRS</fullName>
    </alternativeName>
    <alternativeName>
        <fullName evidence="8">Phosphoribosyl-aminoimidazole synthetase</fullName>
    </alternativeName>
</protein>
<reference evidence="14 15" key="1">
    <citation type="journal article" date="2016" name="Nat. Commun.">
        <title>Thousands of microbial genomes shed light on interconnected biogeochemical processes in an aquifer system.</title>
        <authorList>
            <person name="Anantharaman K."/>
            <person name="Brown C.T."/>
            <person name="Hug L.A."/>
            <person name="Sharon I."/>
            <person name="Castelle C.J."/>
            <person name="Probst A.J."/>
            <person name="Thomas B.C."/>
            <person name="Singh A."/>
            <person name="Wilkins M.J."/>
            <person name="Karaoz U."/>
            <person name="Brodie E.L."/>
            <person name="Williams K.H."/>
            <person name="Hubbard S.S."/>
            <person name="Banfield J.F."/>
        </authorList>
    </citation>
    <scope>NUCLEOTIDE SEQUENCE [LARGE SCALE GENOMIC DNA]</scope>
</reference>
<dbReference type="UniPathway" id="UPA00074">
    <property type="reaction ID" value="UER00129"/>
</dbReference>
<gene>
    <name evidence="14" type="ORF">A2215_00920</name>
</gene>
<dbReference type="EC" id="6.3.3.1" evidence="3"/>
<evidence type="ECO:0000256" key="10">
    <source>
        <dbReference type="ARBA" id="ARBA00033093"/>
    </source>
</evidence>
<dbReference type="InterPro" id="IPR036921">
    <property type="entry name" value="PurM-like_N_sf"/>
</dbReference>
<evidence type="ECO:0000256" key="8">
    <source>
        <dbReference type="ARBA" id="ARBA00031908"/>
    </source>
</evidence>
<feature type="domain" description="PurM-like C-terminal" evidence="13">
    <location>
        <begin position="190"/>
        <end position="354"/>
    </location>
</feature>
<organism evidence="14 15">
    <name type="scientific">Candidatus Berkelbacteria bacterium RIFOXYA2_FULL_43_10</name>
    <dbReference type="NCBI Taxonomy" id="1797472"/>
    <lineage>
        <taxon>Bacteria</taxon>
        <taxon>Candidatus Berkelbacteria</taxon>
    </lineage>
</organism>
<dbReference type="STRING" id="1797472.A2215_00920"/>
<dbReference type="Proteomes" id="UP000178583">
    <property type="component" value="Unassembled WGS sequence"/>
</dbReference>
<keyword evidence="6" id="KW-0547">Nucleotide-binding</keyword>
<proteinExistence type="inferred from homology"/>
<dbReference type="PANTHER" id="PTHR10520:SF12">
    <property type="entry name" value="TRIFUNCTIONAL PURINE BIOSYNTHETIC PROTEIN ADENOSINE-3"/>
    <property type="match status" value="1"/>
</dbReference>
<evidence type="ECO:0000256" key="9">
    <source>
        <dbReference type="ARBA" id="ARBA00032931"/>
    </source>
</evidence>
<evidence type="ECO:0000256" key="6">
    <source>
        <dbReference type="ARBA" id="ARBA00022741"/>
    </source>
</evidence>
<name>A0A1F5ECX4_9BACT</name>
<dbReference type="SUPFAM" id="SSF56042">
    <property type="entry name" value="PurM C-terminal domain-like"/>
    <property type="match status" value="1"/>
</dbReference>
<dbReference type="AlphaFoldDB" id="A0A1F5ECX4"/>
<comment type="catalytic activity">
    <reaction evidence="11">
        <text>2-formamido-N(1)-(5-O-phospho-beta-D-ribosyl)acetamidine + ATP = 5-amino-1-(5-phospho-beta-D-ribosyl)imidazole + ADP + phosphate + H(+)</text>
        <dbReference type="Rhea" id="RHEA:23032"/>
        <dbReference type="ChEBI" id="CHEBI:15378"/>
        <dbReference type="ChEBI" id="CHEBI:30616"/>
        <dbReference type="ChEBI" id="CHEBI:43474"/>
        <dbReference type="ChEBI" id="CHEBI:137981"/>
        <dbReference type="ChEBI" id="CHEBI:147287"/>
        <dbReference type="ChEBI" id="CHEBI:456216"/>
        <dbReference type="EC" id="6.3.3.1"/>
    </reaction>
</comment>
<keyword evidence="7" id="KW-0067">ATP-binding</keyword>
<evidence type="ECO:0000256" key="5">
    <source>
        <dbReference type="ARBA" id="ARBA00022598"/>
    </source>
</evidence>
<evidence type="ECO:0000256" key="2">
    <source>
        <dbReference type="ARBA" id="ARBA00010280"/>
    </source>
</evidence>
<comment type="pathway">
    <text evidence="1">Purine metabolism; IMP biosynthesis via de novo pathway; 5-amino-1-(5-phospho-D-ribosyl)imidazole from N(2)-formyl-N(1)-(5-phospho-D-ribosyl)glycinamide: step 2/2.</text>
</comment>
<dbReference type="Gene3D" id="3.90.650.10">
    <property type="entry name" value="PurM-like C-terminal domain"/>
    <property type="match status" value="1"/>
</dbReference>
<evidence type="ECO:0000313" key="15">
    <source>
        <dbReference type="Proteomes" id="UP000178583"/>
    </source>
</evidence>
<dbReference type="PANTHER" id="PTHR10520">
    <property type="entry name" value="TRIFUNCTIONAL PURINE BIOSYNTHETIC PROTEIN ADENOSINE-3-RELATED"/>
    <property type="match status" value="1"/>
</dbReference>
<dbReference type="InterPro" id="IPR016188">
    <property type="entry name" value="PurM-like_N"/>
</dbReference>
<keyword evidence="5" id="KW-0436">Ligase</keyword>
<dbReference type="Gene3D" id="3.30.1330.10">
    <property type="entry name" value="PurM-like, N-terminal domain"/>
    <property type="match status" value="1"/>
</dbReference>
<dbReference type="Pfam" id="PF00586">
    <property type="entry name" value="AIRS"/>
    <property type="match status" value="1"/>
</dbReference>
<evidence type="ECO:0000256" key="1">
    <source>
        <dbReference type="ARBA" id="ARBA00004686"/>
    </source>
</evidence>
<evidence type="ECO:0000259" key="12">
    <source>
        <dbReference type="Pfam" id="PF00586"/>
    </source>
</evidence>
<dbReference type="Pfam" id="PF02769">
    <property type="entry name" value="AIRS_C"/>
    <property type="match status" value="1"/>
</dbReference>
<dbReference type="GO" id="GO:0005829">
    <property type="term" value="C:cytosol"/>
    <property type="evidence" value="ECO:0007669"/>
    <property type="project" value="TreeGrafter"/>
</dbReference>
<comment type="similarity">
    <text evidence="2">Belongs to the AIR synthase family.</text>
</comment>
<dbReference type="EMBL" id="MEZY01000014">
    <property type="protein sequence ID" value="OGD65258.1"/>
    <property type="molecule type" value="Genomic_DNA"/>
</dbReference>
<accession>A0A1F5ECX4</accession>
<evidence type="ECO:0000256" key="3">
    <source>
        <dbReference type="ARBA" id="ARBA00013047"/>
    </source>
</evidence>
<dbReference type="GO" id="GO:0006189">
    <property type="term" value="P:'de novo' IMP biosynthetic process"/>
    <property type="evidence" value="ECO:0007669"/>
    <property type="project" value="UniProtKB-UniPathway"/>
</dbReference>
<dbReference type="GO" id="GO:0046084">
    <property type="term" value="P:adenine biosynthetic process"/>
    <property type="evidence" value="ECO:0007669"/>
    <property type="project" value="TreeGrafter"/>
</dbReference>
<dbReference type="InterPro" id="IPR036676">
    <property type="entry name" value="PurM-like_C_sf"/>
</dbReference>
<sequence>MTCAGVGVDYDAMDPFKRACQLAGLGTAGNITRIAGGEFQEFEPSRGESVYLIEAAKSYVAFVIEGLGTKNLVADAMYELNGGRDSYYDHIAQDTVAMIVNDMITMGGLPLSVAMHLAVGNSDWFKDEKRSNELISGWKTACDLSRCTWGCGETPTLRDVIIPGTVELSGAAVGFVKPKDRLVQPKNIVAGDAIVIIGSSGIHANGLTMAREIAKELDNGFLTELSDGRSYGDALLDPTHIYVGLVEDCLNRGVDIHYLVNITGHGWRKLMRAPQSFHYVITSVPEPQPVFRFIKEHGRVQTGEMYGYFNMGAGFAVYVSPDDVASVLVVASENNLTALNAGTIIEAEDKKVIIHPVGLQYDGETLAVR</sequence>
<dbReference type="GO" id="GO:0004637">
    <property type="term" value="F:phosphoribosylamine-glycine ligase activity"/>
    <property type="evidence" value="ECO:0007669"/>
    <property type="project" value="TreeGrafter"/>
</dbReference>
<feature type="domain" description="PurM-like N-terminal" evidence="12">
    <location>
        <begin position="57"/>
        <end position="175"/>
    </location>
</feature>
<evidence type="ECO:0000256" key="11">
    <source>
        <dbReference type="ARBA" id="ARBA00049057"/>
    </source>
</evidence>
<dbReference type="InterPro" id="IPR010918">
    <property type="entry name" value="PurM-like_C_dom"/>
</dbReference>
<evidence type="ECO:0000256" key="4">
    <source>
        <dbReference type="ARBA" id="ARBA00020367"/>
    </source>
</evidence>
<dbReference type="InterPro" id="IPR004733">
    <property type="entry name" value="PurM_cligase"/>
</dbReference>
<dbReference type="GO" id="GO:0004641">
    <property type="term" value="F:phosphoribosylformylglycinamidine cyclo-ligase activity"/>
    <property type="evidence" value="ECO:0007669"/>
    <property type="project" value="UniProtKB-EC"/>
</dbReference>
<comment type="caution">
    <text evidence="14">The sequence shown here is derived from an EMBL/GenBank/DDBJ whole genome shotgun (WGS) entry which is preliminary data.</text>
</comment>
<evidence type="ECO:0000256" key="7">
    <source>
        <dbReference type="ARBA" id="ARBA00022840"/>
    </source>
</evidence>
<evidence type="ECO:0000259" key="13">
    <source>
        <dbReference type="Pfam" id="PF02769"/>
    </source>
</evidence>
<dbReference type="SUPFAM" id="SSF55326">
    <property type="entry name" value="PurM N-terminal domain-like"/>
    <property type="match status" value="1"/>
</dbReference>
<evidence type="ECO:0000313" key="14">
    <source>
        <dbReference type="EMBL" id="OGD65258.1"/>
    </source>
</evidence>